<organism evidence="2 3">
    <name type="scientific">Meripilus lineatus</name>
    <dbReference type="NCBI Taxonomy" id="2056292"/>
    <lineage>
        <taxon>Eukaryota</taxon>
        <taxon>Fungi</taxon>
        <taxon>Dikarya</taxon>
        <taxon>Basidiomycota</taxon>
        <taxon>Agaricomycotina</taxon>
        <taxon>Agaricomycetes</taxon>
        <taxon>Polyporales</taxon>
        <taxon>Meripilaceae</taxon>
        <taxon>Meripilus</taxon>
    </lineage>
</organism>
<comment type="caution">
    <text evidence="2">The sequence shown here is derived from an EMBL/GenBank/DDBJ whole genome shotgun (WGS) entry which is preliminary data.</text>
</comment>
<feature type="compositionally biased region" description="Polar residues" evidence="1">
    <location>
        <begin position="1"/>
        <end position="14"/>
    </location>
</feature>
<protein>
    <submittedName>
        <fullName evidence="2">Uncharacterized protein</fullName>
    </submittedName>
</protein>
<accession>A0AAD5V3G5</accession>
<name>A0AAD5V3G5_9APHY</name>
<dbReference type="Proteomes" id="UP001212997">
    <property type="component" value="Unassembled WGS sequence"/>
</dbReference>
<proteinExistence type="predicted"/>
<evidence type="ECO:0000313" key="3">
    <source>
        <dbReference type="Proteomes" id="UP001212997"/>
    </source>
</evidence>
<gene>
    <name evidence="2" type="ORF">NLI96_g5174</name>
</gene>
<evidence type="ECO:0000256" key="1">
    <source>
        <dbReference type="SAM" id="MobiDB-lite"/>
    </source>
</evidence>
<dbReference type="EMBL" id="JANAWD010000164">
    <property type="protein sequence ID" value="KAJ3485119.1"/>
    <property type="molecule type" value="Genomic_DNA"/>
</dbReference>
<sequence length="171" mass="19080">MCLINRSLNGSNEPEGQETHSGKVMKRLIKFTSKHRVNLVEIAVQALELWTDPTRSHDYVLVIYLRTREGSTKPEKYFYATEAEVVPVDALAGFPPGRERTIRESIKAETERVKPFGMAGSLLMILMSWDVQLGGMTMNQAPAGFASDMLASSGTPWKESLFLFLNNGILT</sequence>
<keyword evidence="3" id="KW-1185">Reference proteome</keyword>
<evidence type="ECO:0000313" key="2">
    <source>
        <dbReference type="EMBL" id="KAJ3485119.1"/>
    </source>
</evidence>
<dbReference type="AlphaFoldDB" id="A0AAD5V3G5"/>
<feature type="region of interest" description="Disordered" evidence="1">
    <location>
        <begin position="1"/>
        <end position="22"/>
    </location>
</feature>
<reference evidence="2" key="1">
    <citation type="submission" date="2022-07" db="EMBL/GenBank/DDBJ databases">
        <title>Genome Sequence of Physisporinus lineatus.</title>
        <authorList>
            <person name="Buettner E."/>
        </authorList>
    </citation>
    <scope>NUCLEOTIDE SEQUENCE</scope>
    <source>
        <strain evidence="2">VT162</strain>
    </source>
</reference>